<dbReference type="InterPro" id="IPR011767">
    <property type="entry name" value="GLR_AS"/>
</dbReference>
<dbReference type="AlphaFoldDB" id="A0A9P6MYA3"/>
<keyword evidence="3" id="KW-1015">Disulfide bond</keyword>
<protein>
    <recommendedName>
        <fullName evidence="5">Glutaredoxin domain-containing protein</fullName>
    </recommendedName>
</protein>
<dbReference type="EMBL" id="JAAAID010000473">
    <property type="protein sequence ID" value="KAG0017084.1"/>
    <property type="molecule type" value="Genomic_DNA"/>
</dbReference>
<dbReference type="PANTHER" id="PTHR45694:SF18">
    <property type="entry name" value="GLUTAREDOXIN-1-RELATED"/>
    <property type="match status" value="1"/>
</dbReference>
<dbReference type="Pfam" id="PF00462">
    <property type="entry name" value="Glutaredoxin"/>
    <property type="match status" value="1"/>
</dbReference>
<dbReference type="InterPro" id="IPR014025">
    <property type="entry name" value="Glutaredoxin_subgr"/>
</dbReference>
<dbReference type="InterPro" id="IPR002109">
    <property type="entry name" value="Glutaredoxin"/>
</dbReference>
<dbReference type="PRINTS" id="PR00160">
    <property type="entry name" value="GLUTAREDOXIN"/>
</dbReference>
<evidence type="ECO:0000313" key="7">
    <source>
        <dbReference type="Proteomes" id="UP000703661"/>
    </source>
</evidence>
<organism evidence="6 7">
    <name type="scientific">Entomortierella chlamydospora</name>
    <dbReference type="NCBI Taxonomy" id="101097"/>
    <lineage>
        <taxon>Eukaryota</taxon>
        <taxon>Fungi</taxon>
        <taxon>Fungi incertae sedis</taxon>
        <taxon>Mucoromycota</taxon>
        <taxon>Mortierellomycotina</taxon>
        <taxon>Mortierellomycetes</taxon>
        <taxon>Mortierellales</taxon>
        <taxon>Mortierellaceae</taxon>
        <taxon>Entomortierella</taxon>
    </lineage>
</organism>
<sequence>MGQSSSTLSPEEAAAIKTEVENIIASHGVVVFSKTRCPYCTKAKNHLKKFSANAYIIELDIVENGAAIQAYLRERDGQRTVPNIFIGTSHVGGCSDLLQIEDGDLTTMLAKLKDVTQY</sequence>
<keyword evidence="1" id="KW-0813">Transport</keyword>
<gene>
    <name evidence="6" type="ORF">BGZ80_008624</name>
</gene>
<dbReference type="OrthoDB" id="418495at2759"/>
<dbReference type="InterPro" id="IPR036249">
    <property type="entry name" value="Thioredoxin-like_sf"/>
</dbReference>
<evidence type="ECO:0000256" key="2">
    <source>
        <dbReference type="ARBA" id="ARBA00022982"/>
    </source>
</evidence>
<keyword evidence="4" id="KW-0676">Redox-active center</keyword>
<evidence type="ECO:0000259" key="5">
    <source>
        <dbReference type="Pfam" id="PF00462"/>
    </source>
</evidence>
<feature type="domain" description="Glutaredoxin" evidence="5">
    <location>
        <begin position="29"/>
        <end position="91"/>
    </location>
</feature>
<proteinExistence type="predicted"/>
<evidence type="ECO:0000256" key="4">
    <source>
        <dbReference type="ARBA" id="ARBA00023284"/>
    </source>
</evidence>
<evidence type="ECO:0000256" key="3">
    <source>
        <dbReference type="ARBA" id="ARBA00023157"/>
    </source>
</evidence>
<name>A0A9P6MYA3_9FUNG</name>
<dbReference type="GO" id="GO:0015038">
    <property type="term" value="F:glutathione disulfide oxidoreductase activity"/>
    <property type="evidence" value="ECO:0007669"/>
    <property type="project" value="TreeGrafter"/>
</dbReference>
<comment type="caution">
    <text evidence="6">The sequence shown here is derived from an EMBL/GenBank/DDBJ whole genome shotgun (WGS) entry which is preliminary data.</text>
</comment>
<accession>A0A9P6MYA3</accession>
<dbReference type="Proteomes" id="UP000703661">
    <property type="component" value="Unassembled WGS sequence"/>
</dbReference>
<dbReference type="GO" id="GO:0034599">
    <property type="term" value="P:cellular response to oxidative stress"/>
    <property type="evidence" value="ECO:0007669"/>
    <property type="project" value="TreeGrafter"/>
</dbReference>
<dbReference type="GO" id="GO:0005737">
    <property type="term" value="C:cytoplasm"/>
    <property type="evidence" value="ECO:0007669"/>
    <property type="project" value="TreeGrafter"/>
</dbReference>
<evidence type="ECO:0000313" key="6">
    <source>
        <dbReference type="EMBL" id="KAG0017084.1"/>
    </source>
</evidence>
<dbReference type="CDD" id="cd03419">
    <property type="entry name" value="GRX_GRXh_1_2_like"/>
    <property type="match status" value="1"/>
</dbReference>
<dbReference type="PROSITE" id="PS51354">
    <property type="entry name" value="GLUTAREDOXIN_2"/>
    <property type="match status" value="1"/>
</dbReference>
<evidence type="ECO:0000256" key="1">
    <source>
        <dbReference type="ARBA" id="ARBA00022448"/>
    </source>
</evidence>
<dbReference type="Gene3D" id="3.40.30.10">
    <property type="entry name" value="Glutaredoxin"/>
    <property type="match status" value="1"/>
</dbReference>
<keyword evidence="7" id="KW-1185">Reference proteome</keyword>
<dbReference type="SUPFAM" id="SSF52833">
    <property type="entry name" value="Thioredoxin-like"/>
    <property type="match status" value="1"/>
</dbReference>
<reference evidence="6" key="1">
    <citation type="journal article" date="2020" name="Fungal Divers.">
        <title>Resolving the Mortierellaceae phylogeny through synthesis of multi-gene phylogenetics and phylogenomics.</title>
        <authorList>
            <person name="Vandepol N."/>
            <person name="Liber J."/>
            <person name="Desiro A."/>
            <person name="Na H."/>
            <person name="Kennedy M."/>
            <person name="Barry K."/>
            <person name="Grigoriev I.V."/>
            <person name="Miller A.N."/>
            <person name="O'Donnell K."/>
            <person name="Stajich J.E."/>
            <person name="Bonito G."/>
        </authorList>
    </citation>
    <scope>NUCLEOTIDE SEQUENCE</scope>
    <source>
        <strain evidence="6">NRRL 2769</strain>
    </source>
</reference>
<dbReference type="PROSITE" id="PS00195">
    <property type="entry name" value="GLUTAREDOXIN_1"/>
    <property type="match status" value="1"/>
</dbReference>
<dbReference type="PANTHER" id="PTHR45694">
    <property type="entry name" value="GLUTAREDOXIN 2"/>
    <property type="match status" value="1"/>
</dbReference>
<dbReference type="NCBIfam" id="TIGR02180">
    <property type="entry name" value="GRX_euk"/>
    <property type="match status" value="1"/>
</dbReference>
<dbReference type="InterPro" id="IPR011899">
    <property type="entry name" value="Glutaredoxin_euk/vir"/>
</dbReference>
<keyword evidence="2" id="KW-0249">Electron transport</keyword>